<keyword evidence="3 7" id="KW-0812">Transmembrane</keyword>
<comment type="subcellular location">
    <subcellularLocation>
        <location evidence="1">Cell membrane</location>
        <topology evidence="1">Multi-pass membrane protein</topology>
    </subcellularLocation>
</comment>
<dbReference type="KEGG" id="euz:DVS28_a4382"/>
<reference evidence="9 10" key="1">
    <citation type="submission" date="2018-09" db="EMBL/GenBank/DDBJ databases">
        <title>Complete genome sequence of Euzebya sp. DY32-46 isolated from seawater of Pacific Ocean.</title>
        <authorList>
            <person name="Xu L."/>
            <person name="Wu Y.-H."/>
            <person name="Xu X.-W."/>
        </authorList>
    </citation>
    <scope>NUCLEOTIDE SEQUENCE [LARGE SCALE GENOMIC DNA]</scope>
    <source>
        <strain evidence="9 10">DY32-46</strain>
    </source>
</reference>
<evidence type="ECO:0000256" key="1">
    <source>
        <dbReference type="ARBA" id="ARBA00004651"/>
    </source>
</evidence>
<protein>
    <submittedName>
        <fullName evidence="9">Integral membrane protein</fullName>
    </submittedName>
</protein>
<evidence type="ECO:0000256" key="7">
    <source>
        <dbReference type="SAM" id="Phobius"/>
    </source>
</evidence>
<evidence type="ECO:0000256" key="5">
    <source>
        <dbReference type="ARBA" id="ARBA00023136"/>
    </source>
</evidence>
<dbReference type="OrthoDB" id="9826097at2"/>
<evidence type="ECO:0000259" key="8">
    <source>
        <dbReference type="Pfam" id="PF00482"/>
    </source>
</evidence>
<dbReference type="GO" id="GO:0005886">
    <property type="term" value="C:plasma membrane"/>
    <property type="evidence" value="ECO:0007669"/>
    <property type="project" value="UniProtKB-SubCell"/>
</dbReference>
<accession>A0A346Y3K0</accession>
<proteinExistence type="predicted"/>
<keyword evidence="4 7" id="KW-1133">Transmembrane helix</keyword>
<evidence type="ECO:0000256" key="6">
    <source>
        <dbReference type="SAM" id="MobiDB-lite"/>
    </source>
</evidence>
<name>A0A346Y3K0_9ACTN</name>
<feature type="transmembrane region" description="Helical" evidence="7">
    <location>
        <begin position="127"/>
        <end position="146"/>
    </location>
</feature>
<feature type="domain" description="Type II secretion system protein GspF" evidence="8">
    <location>
        <begin position="225"/>
        <end position="342"/>
    </location>
</feature>
<dbReference type="RefSeq" id="WP_114593296.1">
    <property type="nucleotide sequence ID" value="NZ_CP031165.1"/>
</dbReference>
<dbReference type="Pfam" id="PF00482">
    <property type="entry name" value="T2SSF"/>
    <property type="match status" value="1"/>
</dbReference>
<keyword evidence="5 7" id="KW-0472">Membrane</keyword>
<dbReference type="InterPro" id="IPR018076">
    <property type="entry name" value="T2SS_GspF_dom"/>
</dbReference>
<feature type="region of interest" description="Disordered" evidence="6">
    <location>
        <begin position="1"/>
        <end position="20"/>
    </location>
</feature>
<dbReference type="PANTHER" id="PTHR35007">
    <property type="entry name" value="INTEGRAL MEMBRANE PROTEIN-RELATED"/>
    <property type="match status" value="1"/>
</dbReference>
<sequence length="357" mass="36578">MRTLRRSRSRPWPLGEPTSPDGQISTVDLLLVRAALHAGATPGQAVTALHDRGGVLDTTARRIAAGEDLPALALDPACPGGPLVRALAVAEVAGAAAGPVLDGLVDGVVRAAELDRLVRTRSAQARLVARMLTTLPVVGAVGIAVFDTGARTFLTGPGGLVLVVVAGLLVVVASWWMRHLVASVGRAVRDVDPLVVAMRRIGRPAPGSVGVPPTPGEGLPTVEALELLAVSLAAGMPLVEAMGLVARLGPPAVRGQLRRAADGLRAGLPPFEAFPEGLAEAADVIDISRRWGAPAVASLRLLADDLGRRAAAASEAAAEQLSVRLVFPTTLLLVPAFGLLVVVPLVVSAFSGFRLGP</sequence>
<evidence type="ECO:0000313" key="10">
    <source>
        <dbReference type="Proteomes" id="UP000264006"/>
    </source>
</evidence>
<feature type="transmembrane region" description="Helical" evidence="7">
    <location>
        <begin position="158"/>
        <end position="177"/>
    </location>
</feature>
<dbReference type="Proteomes" id="UP000264006">
    <property type="component" value="Chromosome"/>
</dbReference>
<evidence type="ECO:0000313" key="9">
    <source>
        <dbReference type="EMBL" id="AXV09047.1"/>
    </source>
</evidence>
<dbReference type="EMBL" id="CP031165">
    <property type="protein sequence ID" value="AXV09047.1"/>
    <property type="molecule type" value="Genomic_DNA"/>
</dbReference>
<gene>
    <name evidence="9" type="ORF">DVS28_a4382</name>
</gene>
<dbReference type="PANTHER" id="PTHR35007:SF3">
    <property type="entry name" value="POSSIBLE CONSERVED ALANINE RICH MEMBRANE PROTEIN"/>
    <property type="match status" value="1"/>
</dbReference>
<keyword evidence="2" id="KW-1003">Cell membrane</keyword>
<evidence type="ECO:0000256" key="4">
    <source>
        <dbReference type="ARBA" id="ARBA00022989"/>
    </source>
</evidence>
<organism evidence="9 10">
    <name type="scientific">Euzebya pacifica</name>
    <dbReference type="NCBI Taxonomy" id="1608957"/>
    <lineage>
        <taxon>Bacteria</taxon>
        <taxon>Bacillati</taxon>
        <taxon>Actinomycetota</taxon>
        <taxon>Nitriliruptoria</taxon>
        <taxon>Euzebyales</taxon>
    </lineage>
</organism>
<keyword evidence="10" id="KW-1185">Reference proteome</keyword>
<evidence type="ECO:0000256" key="3">
    <source>
        <dbReference type="ARBA" id="ARBA00022692"/>
    </source>
</evidence>
<evidence type="ECO:0000256" key="2">
    <source>
        <dbReference type="ARBA" id="ARBA00022475"/>
    </source>
</evidence>
<feature type="transmembrane region" description="Helical" evidence="7">
    <location>
        <begin position="331"/>
        <end position="353"/>
    </location>
</feature>
<dbReference type="AlphaFoldDB" id="A0A346Y3K0"/>